<dbReference type="InterPro" id="IPR038973">
    <property type="entry name" value="MutL/Mlh/Pms-like"/>
</dbReference>
<gene>
    <name evidence="2" type="ORF">INT47_009404</name>
</gene>
<dbReference type="GO" id="GO:0006298">
    <property type="term" value="P:mismatch repair"/>
    <property type="evidence" value="ECO:0007669"/>
    <property type="project" value="InterPro"/>
</dbReference>
<protein>
    <submittedName>
        <fullName evidence="2">Uncharacterized protein</fullName>
    </submittedName>
</protein>
<dbReference type="GO" id="GO:0140664">
    <property type="term" value="F:ATP-dependent DNA damage sensor activity"/>
    <property type="evidence" value="ECO:0007669"/>
    <property type="project" value="InterPro"/>
</dbReference>
<dbReference type="SUPFAM" id="SSF55874">
    <property type="entry name" value="ATPase domain of HSP90 chaperone/DNA topoisomerase II/histidine kinase"/>
    <property type="match status" value="1"/>
</dbReference>
<evidence type="ECO:0000313" key="2">
    <source>
        <dbReference type="EMBL" id="KAG2204362.1"/>
    </source>
</evidence>
<dbReference type="AlphaFoldDB" id="A0A8H7R4L8"/>
<reference evidence="2" key="1">
    <citation type="submission" date="2020-12" db="EMBL/GenBank/DDBJ databases">
        <title>Metabolic potential, ecology and presence of endohyphal bacteria is reflected in genomic diversity of Mucoromycotina.</title>
        <authorList>
            <person name="Muszewska A."/>
            <person name="Okrasinska A."/>
            <person name="Steczkiewicz K."/>
            <person name="Drgas O."/>
            <person name="Orlowska M."/>
            <person name="Perlinska-Lenart U."/>
            <person name="Aleksandrzak-Piekarczyk T."/>
            <person name="Szatraj K."/>
            <person name="Zielenkiewicz U."/>
            <person name="Pilsyk S."/>
            <person name="Malc E."/>
            <person name="Mieczkowski P."/>
            <person name="Kruszewska J.S."/>
            <person name="Biernat P."/>
            <person name="Pawlowska J."/>
        </authorList>
    </citation>
    <scope>NUCLEOTIDE SEQUENCE</scope>
    <source>
        <strain evidence="2">WA0000017839</strain>
    </source>
</reference>
<evidence type="ECO:0000256" key="1">
    <source>
        <dbReference type="ARBA" id="ARBA00006082"/>
    </source>
</evidence>
<dbReference type="GO" id="GO:0016887">
    <property type="term" value="F:ATP hydrolysis activity"/>
    <property type="evidence" value="ECO:0007669"/>
    <property type="project" value="InterPro"/>
</dbReference>
<evidence type="ECO:0000313" key="3">
    <source>
        <dbReference type="Proteomes" id="UP000603453"/>
    </source>
</evidence>
<dbReference type="PANTHER" id="PTHR10073:SF52">
    <property type="entry name" value="MISMATCH REPAIR ENDONUCLEASE PMS2"/>
    <property type="match status" value="1"/>
</dbReference>
<dbReference type="Pfam" id="PF13589">
    <property type="entry name" value="HATPase_c_3"/>
    <property type="match status" value="1"/>
</dbReference>
<sequence length="109" mass="12333">LLYSWLKVLDDPAIKSLHSGQAIVDIKAIVEELLENSLDADTTSIDLVFMNNGLEFVQIKDNGEGIEQYNRLCVAKRHCTFKLSDFHDLEVIQSYGLRGEAFSLKITPY</sequence>
<accession>A0A8H7R4L8</accession>
<dbReference type="Proteomes" id="UP000603453">
    <property type="component" value="Unassembled WGS sequence"/>
</dbReference>
<dbReference type="EMBL" id="JAEPRD010000045">
    <property type="protein sequence ID" value="KAG2204362.1"/>
    <property type="molecule type" value="Genomic_DNA"/>
</dbReference>
<name>A0A8H7R4L8_9FUNG</name>
<dbReference type="PANTHER" id="PTHR10073">
    <property type="entry name" value="DNA MISMATCH REPAIR PROTEIN MLH, PMS, MUTL"/>
    <property type="match status" value="1"/>
</dbReference>
<feature type="non-terminal residue" evidence="2">
    <location>
        <position position="1"/>
    </location>
</feature>
<proteinExistence type="inferred from homology"/>
<organism evidence="2 3">
    <name type="scientific">Mucor saturninus</name>
    <dbReference type="NCBI Taxonomy" id="64648"/>
    <lineage>
        <taxon>Eukaryota</taxon>
        <taxon>Fungi</taxon>
        <taxon>Fungi incertae sedis</taxon>
        <taxon>Mucoromycota</taxon>
        <taxon>Mucoromycotina</taxon>
        <taxon>Mucoromycetes</taxon>
        <taxon>Mucorales</taxon>
        <taxon>Mucorineae</taxon>
        <taxon>Mucoraceae</taxon>
        <taxon>Mucor</taxon>
    </lineage>
</organism>
<dbReference type="GO" id="GO:0032389">
    <property type="term" value="C:MutLalpha complex"/>
    <property type="evidence" value="ECO:0007669"/>
    <property type="project" value="TreeGrafter"/>
</dbReference>
<dbReference type="OrthoDB" id="10263226at2759"/>
<dbReference type="Gene3D" id="3.30.565.10">
    <property type="entry name" value="Histidine kinase-like ATPase, C-terminal domain"/>
    <property type="match status" value="1"/>
</dbReference>
<keyword evidence="3" id="KW-1185">Reference proteome</keyword>
<comment type="similarity">
    <text evidence="1">Belongs to the DNA mismatch repair MutL/HexB family.</text>
</comment>
<dbReference type="InterPro" id="IPR036890">
    <property type="entry name" value="HATPase_C_sf"/>
</dbReference>
<comment type="caution">
    <text evidence="2">The sequence shown here is derived from an EMBL/GenBank/DDBJ whole genome shotgun (WGS) entry which is preliminary data.</text>
</comment>